<dbReference type="CDD" id="cd14797">
    <property type="entry name" value="DUF302"/>
    <property type="match status" value="1"/>
</dbReference>
<feature type="domain" description="DUF302" evidence="1">
    <location>
        <begin position="103"/>
        <end position="161"/>
    </location>
</feature>
<organism evidence="2 3">
    <name type="scientific">Plastoroseomonas hellenica</name>
    <dbReference type="NCBI Taxonomy" id="2687306"/>
    <lineage>
        <taxon>Bacteria</taxon>
        <taxon>Pseudomonadati</taxon>
        <taxon>Pseudomonadota</taxon>
        <taxon>Alphaproteobacteria</taxon>
        <taxon>Acetobacterales</taxon>
        <taxon>Acetobacteraceae</taxon>
        <taxon>Plastoroseomonas</taxon>
    </lineage>
</organism>
<reference evidence="3" key="1">
    <citation type="journal article" date="2021" name="Syst. Appl. Microbiol.">
        <title>Roseomonas hellenica sp. nov., isolated from roots of wild-growing Alkanna tinctoria.</title>
        <authorList>
            <person name="Rat A."/>
            <person name="Naranjo H.D."/>
            <person name="Lebbe L."/>
            <person name="Cnockaert M."/>
            <person name="Krigas N."/>
            <person name="Grigoriadou K."/>
            <person name="Maloupa E."/>
            <person name="Willems A."/>
        </authorList>
    </citation>
    <scope>NUCLEOTIDE SEQUENCE [LARGE SCALE GENOMIC DNA]</scope>
    <source>
        <strain evidence="3">LMG 31523</strain>
    </source>
</reference>
<dbReference type="RefSeq" id="WP_211852352.1">
    <property type="nucleotide sequence ID" value="NZ_JAAGBB010000010.1"/>
</dbReference>
<sequence length="201" mass="21344">MKPSARSLPDEPAPADRAAHLAMTRIPVDSPNAVGAKALMRSPIAKRGLGALAAALTVLLNPVPSAAQSAGLMTRPSTHDVRVTIDRFAAAVRRAGWVVFTEIDHAAAAQGVGMTLLPRTVVVFGNPRAGTPAMAGHPTLALDLPMRVLVWQDETGRTFITRSTGDDLAERVFARHGINVPAEGRRETEFILEDFVKGATE</sequence>
<gene>
    <name evidence="2" type="ORF">GXW71_10010</name>
</gene>
<dbReference type="PANTHER" id="PTHR38342:SF2">
    <property type="entry name" value="INNER MEMBRANE OR EXPORTED"/>
    <property type="match status" value="1"/>
</dbReference>
<dbReference type="InterPro" id="IPR005180">
    <property type="entry name" value="DUF302"/>
</dbReference>
<dbReference type="Proteomes" id="UP001196870">
    <property type="component" value="Unassembled WGS sequence"/>
</dbReference>
<protein>
    <submittedName>
        <fullName evidence="2">DUF302 domain-containing protein</fullName>
    </submittedName>
</protein>
<comment type="caution">
    <text evidence="2">The sequence shown here is derived from an EMBL/GenBank/DDBJ whole genome shotgun (WGS) entry which is preliminary data.</text>
</comment>
<name>A0ABS5EWK5_9PROT</name>
<evidence type="ECO:0000313" key="2">
    <source>
        <dbReference type="EMBL" id="MBR0664685.1"/>
    </source>
</evidence>
<evidence type="ECO:0000259" key="1">
    <source>
        <dbReference type="Pfam" id="PF03625"/>
    </source>
</evidence>
<evidence type="ECO:0000313" key="3">
    <source>
        <dbReference type="Proteomes" id="UP001196870"/>
    </source>
</evidence>
<accession>A0ABS5EWK5</accession>
<dbReference type="Pfam" id="PF03625">
    <property type="entry name" value="DUF302"/>
    <property type="match status" value="1"/>
</dbReference>
<dbReference type="InterPro" id="IPR035923">
    <property type="entry name" value="TT1751-like_sf"/>
</dbReference>
<keyword evidence="3" id="KW-1185">Reference proteome</keyword>
<proteinExistence type="predicted"/>
<dbReference type="EMBL" id="JAAGBB010000010">
    <property type="protein sequence ID" value="MBR0664685.1"/>
    <property type="molecule type" value="Genomic_DNA"/>
</dbReference>
<dbReference type="Gene3D" id="3.30.310.70">
    <property type="entry name" value="TT1751-like domain"/>
    <property type="match status" value="1"/>
</dbReference>
<dbReference type="SUPFAM" id="SSF103247">
    <property type="entry name" value="TT1751-like"/>
    <property type="match status" value="1"/>
</dbReference>
<dbReference type="PANTHER" id="PTHR38342">
    <property type="entry name" value="SLR5037 PROTEIN"/>
    <property type="match status" value="1"/>
</dbReference>